<evidence type="ECO:0000259" key="10">
    <source>
        <dbReference type="PROSITE" id="PS50887"/>
    </source>
</evidence>
<keyword evidence="12" id="KW-1185">Reference proteome</keyword>
<dbReference type="InterPro" id="IPR033479">
    <property type="entry name" value="dCache_1"/>
</dbReference>
<feature type="domain" description="GGDEF" evidence="10">
    <location>
        <begin position="407"/>
        <end position="542"/>
    </location>
</feature>
<organism evidence="11 12">
    <name type="scientific">Phytopseudomonas argentinensis</name>
    <dbReference type="NCBI Taxonomy" id="289370"/>
    <lineage>
        <taxon>Bacteria</taxon>
        <taxon>Pseudomonadati</taxon>
        <taxon>Pseudomonadota</taxon>
        <taxon>Gammaproteobacteria</taxon>
        <taxon>Pseudomonadales</taxon>
        <taxon>Pseudomonadaceae</taxon>
        <taxon>Phytopseudomonas</taxon>
    </lineage>
</organism>
<dbReference type="Gene3D" id="3.30.70.270">
    <property type="match status" value="1"/>
</dbReference>
<dbReference type="Pfam" id="PF02743">
    <property type="entry name" value="dCache_1"/>
    <property type="match status" value="1"/>
</dbReference>
<reference evidence="12" key="1">
    <citation type="submission" date="2016-10" db="EMBL/GenBank/DDBJ databases">
        <authorList>
            <person name="Varghese N."/>
            <person name="Submissions S."/>
        </authorList>
    </citation>
    <scope>NUCLEOTIDE SEQUENCE [LARGE SCALE GENOMIC DNA]</scope>
    <source>
        <strain evidence="12">LMG 22563</strain>
    </source>
</reference>
<dbReference type="InterPro" id="IPR000160">
    <property type="entry name" value="GGDEF_dom"/>
</dbReference>
<dbReference type="GO" id="GO:0007165">
    <property type="term" value="P:signal transduction"/>
    <property type="evidence" value="ECO:0007669"/>
    <property type="project" value="InterPro"/>
</dbReference>
<dbReference type="SMART" id="SM00304">
    <property type="entry name" value="HAMP"/>
    <property type="match status" value="1"/>
</dbReference>
<evidence type="ECO:0000313" key="11">
    <source>
        <dbReference type="EMBL" id="SFI62535.1"/>
    </source>
</evidence>
<dbReference type="FunFam" id="3.30.70.270:FF:000001">
    <property type="entry name" value="Diguanylate cyclase domain protein"/>
    <property type="match status" value="1"/>
</dbReference>
<dbReference type="SUPFAM" id="SSF158472">
    <property type="entry name" value="HAMP domain-like"/>
    <property type="match status" value="1"/>
</dbReference>
<dbReference type="InterPro" id="IPR043128">
    <property type="entry name" value="Rev_trsase/Diguanyl_cyclase"/>
</dbReference>
<keyword evidence="6 8" id="KW-1133">Transmembrane helix</keyword>
<keyword evidence="4" id="KW-1003">Cell membrane</keyword>
<dbReference type="RefSeq" id="WP_074882714.1">
    <property type="nucleotide sequence ID" value="NZ_FORC01000002.1"/>
</dbReference>
<dbReference type="Pfam" id="PF00672">
    <property type="entry name" value="HAMP"/>
    <property type="match status" value="1"/>
</dbReference>
<comment type="subcellular location">
    <subcellularLocation>
        <location evidence="2">Cell inner membrane</location>
    </subcellularLocation>
    <subcellularLocation>
        <location evidence="3">Cell membrane</location>
        <topology evidence="3">Multi-pass membrane protein</topology>
    </subcellularLocation>
</comment>
<dbReference type="CDD" id="cd06225">
    <property type="entry name" value="HAMP"/>
    <property type="match status" value="1"/>
</dbReference>
<dbReference type="NCBIfam" id="TIGR00254">
    <property type="entry name" value="GGDEF"/>
    <property type="match status" value="1"/>
</dbReference>
<feature type="transmembrane region" description="Helical" evidence="8">
    <location>
        <begin position="296"/>
        <end position="318"/>
    </location>
</feature>
<sequence length="551" mass="60251">MLRTHSLRSHYALLTVVLVCLLSLLLGSLISRDSSQRIRKQIGRDLAGVSYTMVDRLDRDMQARASMLQVVGSLSALRQPGNAGEVRRLLDELQGKFPTIAWIGFTDAQGRVLASSNGILEGASIAQRPVFLEGSQSLFIGDVHEAVLLAKLLPNPTGEAMKFVDISLPVHDDAGRLVGVLASHLSWSWADEVREAILKPIEDSRQIEFFVVGRDRTVLLGPREMLGQRLHLPMMQNLAAQQSEWAVQQWPDGKRYLTGLTASQGYLDYPGLGWMVVARQDLQMADAPVQAMRLSIFAWGVMLALLFAACGWLLASYVTRPLRTIARAADRLANGEITVIPEIGSPREIARLSHSIRHLVESLTHQHAELDALENRAHHDPLTGLPNRAALARFLPRAQQRNQGSQDGLAVLYLDLDGFKPVNDRYGHAAGDQVLREAASRMRGCLRGGDLVVRLGGDEFLMILQVAADGAASQARQVAERTLQALAAVIVWEGQPLQIGCSVGGALWPQDDADLEQVVELADQALYRAKQTGRGRVMLHGESSAPGNHPG</sequence>
<dbReference type="EMBL" id="FORC01000002">
    <property type="protein sequence ID" value="SFI62535.1"/>
    <property type="molecule type" value="Genomic_DNA"/>
</dbReference>
<dbReference type="PANTHER" id="PTHR46663:SF2">
    <property type="entry name" value="GGDEF DOMAIN-CONTAINING PROTEIN"/>
    <property type="match status" value="1"/>
</dbReference>
<comment type="cofactor">
    <cofactor evidence="1">
        <name>Mg(2+)</name>
        <dbReference type="ChEBI" id="CHEBI:18420"/>
    </cofactor>
</comment>
<feature type="domain" description="HAMP" evidence="9">
    <location>
        <begin position="316"/>
        <end position="368"/>
    </location>
</feature>
<proteinExistence type="predicted"/>
<keyword evidence="5 8" id="KW-0812">Transmembrane</keyword>
<dbReference type="Proteomes" id="UP000183018">
    <property type="component" value="Unassembled WGS sequence"/>
</dbReference>
<evidence type="ECO:0000256" key="6">
    <source>
        <dbReference type="ARBA" id="ARBA00022989"/>
    </source>
</evidence>
<evidence type="ECO:0000256" key="8">
    <source>
        <dbReference type="SAM" id="Phobius"/>
    </source>
</evidence>
<dbReference type="InterPro" id="IPR052163">
    <property type="entry name" value="DGC-Regulatory_Protein"/>
</dbReference>
<dbReference type="Gene3D" id="3.30.450.20">
    <property type="entry name" value="PAS domain"/>
    <property type="match status" value="1"/>
</dbReference>
<evidence type="ECO:0000256" key="7">
    <source>
        <dbReference type="ARBA" id="ARBA00023136"/>
    </source>
</evidence>
<dbReference type="STRING" id="289370.SAMN05216602_1996"/>
<dbReference type="PROSITE" id="PS50887">
    <property type="entry name" value="GGDEF"/>
    <property type="match status" value="1"/>
</dbReference>
<keyword evidence="7 8" id="KW-0472">Membrane</keyword>
<evidence type="ECO:0000256" key="2">
    <source>
        <dbReference type="ARBA" id="ARBA00004533"/>
    </source>
</evidence>
<evidence type="ECO:0000256" key="4">
    <source>
        <dbReference type="ARBA" id="ARBA00022475"/>
    </source>
</evidence>
<evidence type="ECO:0000256" key="5">
    <source>
        <dbReference type="ARBA" id="ARBA00022692"/>
    </source>
</evidence>
<dbReference type="Gene3D" id="6.10.340.10">
    <property type="match status" value="1"/>
</dbReference>
<evidence type="ECO:0000259" key="9">
    <source>
        <dbReference type="PROSITE" id="PS50885"/>
    </source>
</evidence>
<dbReference type="Pfam" id="PF00990">
    <property type="entry name" value="GGDEF"/>
    <property type="match status" value="1"/>
</dbReference>
<dbReference type="SMART" id="SM00267">
    <property type="entry name" value="GGDEF"/>
    <property type="match status" value="1"/>
</dbReference>
<dbReference type="AlphaFoldDB" id="A0A1I3JRI1"/>
<dbReference type="GO" id="GO:0003824">
    <property type="term" value="F:catalytic activity"/>
    <property type="evidence" value="ECO:0007669"/>
    <property type="project" value="UniProtKB-ARBA"/>
</dbReference>
<gene>
    <name evidence="11" type="ORF">SAMN05216602_1996</name>
</gene>
<dbReference type="PROSITE" id="PS50885">
    <property type="entry name" value="HAMP"/>
    <property type="match status" value="1"/>
</dbReference>
<dbReference type="GO" id="GO:0005886">
    <property type="term" value="C:plasma membrane"/>
    <property type="evidence" value="ECO:0007669"/>
    <property type="project" value="UniProtKB-SubCell"/>
</dbReference>
<dbReference type="CDD" id="cd01949">
    <property type="entry name" value="GGDEF"/>
    <property type="match status" value="1"/>
</dbReference>
<dbReference type="SUPFAM" id="SSF55073">
    <property type="entry name" value="Nucleotide cyclase"/>
    <property type="match status" value="1"/>
</dbReference>
<evidence type="ECO:0000256" key="1">
    <source>
        <dbReference type="ARBA" id="ARBA00001946"/>
    </source>
</evidence>
<evidence type="ECO:0000256" key="3">
    <source>
        <dbReference type="ARBA" id="ARBA00004651"/>
    </source>
</evidence>
<dbReference type="CDD" id="cd12914">
    <property type="entry name" value="PDC1_DGC_like"/>
    <property type="match status" value="1"/>
</dbReference>
<evidence type="ECO:0000313" key="12">
    <source>
        <dbReference type="Proteomes" id="UP000183018"/>
    </source>
</evidence>
<dbReference type="PANTHER" id="PTHR46663">
    <property type="entry name" value="DIGUANYLATE CYCLASE DGCT-RELATED"/>
    <property type="match status" value="1"/>
</dbReference>
<accession>A0A1I3JRI1</accession>
<dbReference type="InterPro" id="IPR029787">
    <property type="entry name" value="Nucleotide_cyclase"/>
</dbReference>
<name>A0A1I3JRI1_9GAMM</name>
<dbReference type="OrthoDB" id="9812260at2"/>
<protein>
    <submittedName>
        <fullName evidence="11">Diguanylate cyclase (GGDEF) domain-containing protein</fullName>
    </submittedName>
</protein>
<dbReference type="InterPro" id="IPR003660">
    <property type="entry name" value="HAMP_dom"/>
</dbReference>